<reference evidence="2" key="1">
    <citation type="journal article" date="2022" name="Front. Genet.">
        <title>Chromosome-Scale Assembly of the Dendrobium nobile Genome Provides Insights Into the Molecular Mechanism of the Biosynthesis of the Medicinal Active Ingredient of Dendrobium.</title>
        <authorList>
            <person name="Xu Q."/>
            <person name="Niu S.-C."/>
            <person name="Li K.-L."/>
            <person name="Zheng P.-J."/>
            <person name="Zhang X.-J."/>
            <person name="Jia Y."/>
            <person name="Liu Y."/>
            <person name="Niu Y.-X."/>
            <person name="Yu L.-H."/>
            <person name="Chen D.-F."/>
            <person name="Zhang G.-Q."/>
        </authorList>
    </citation>
    <scope>NUCLEOTIDE SEQUENCE</scope>
    <source>
        <tissue evidence="2">Leaf</tissue>
    </source>
</reference>
<dbReference type="EMBL" id="JAGYWB010000018">
    <property type="protein sequence ID" value="KAI0492923.1"/>
    <property type="molecule type" value="Genomic_DNA"/>
</dbReference>
<keyword evidence="1" id="KW-0472">Membrane</keyword>
<evidence type="ECO:0000256" key="1">
    <source>
        <dbReference type="SAM" id="Phobius"/>
    </source>
</evidence>
<evidence type="ECO:0000313" key="2">
    <source>
        <dbReference type="EMBL" id="KAI0492923.1"/>
    </source>
</evidence>
<accession>A0A8T3AA13</accession>
<keyword evidence="1" id="KW-0812">Transmembrane</keyword>
<protein>
    <submittedName>
        <fullName evidence="2">Uncharacterized protein</fullName>
    </submittedName>
</protein>
<feature type="transmembrane region" description="Helical" evidence="1">
    <location>
        <begin position="102"/>
        <end position="124"/>
    </location>
</feature>
<keyword evidence="1" id="KW-1133">Transmembrane helix</keyword>
<evidence type="ECO:0000313" key="3">
    <source>
        <dbReference type="Proteomes" id="UP000829196"/>
    </source>
</evidence>
<gene>
    <name evidence="2" type="ORF">KFK09_027199</name>
</gene>
<proteinExistence type="predicted"/>
<keyword evidence="3" id="KW-1185">Reference proteome</keyword>
<dbReference type="AlphaFoldDB" id="A0A8T3AA13"/>
<dbReference type="SMR" id="A0A8T3AA13"/>
<comment type="caution">
    <text evidence="2">The sequence shown here is derived from an EMBL/GenBank/DDBJ whole genome shotgun (WGS) entry which is preliminary data.</text>
</comment>
<dbReference type="Proteomes" id="UP000829196">
    <property type="component" value="Unassembled WGS sequence"/>
</dbReference>
<organism evidence="2 3">
    <name type="scientific">Dendrobium nobile</name>
    <name type="common">Orchid</name>
    <dbReference type="NCBI Taxonomy" id="94219"/>
    <lineage>
        <taxon>Eukaryota</taxon>
        <taxon>Viridiplantae</taxon>
        <taxon>Streptophyta</taxon>
        <taxon>Embryophyta</taxon>
        <taxon>Tracheophyta</taxon>
        <taxon>Spermatophyta</taxon>
        <taxon>Magnoliopsida</taxon>
        <taxon>Liliopsida</taxon>
        <taxon>Asparagales</taxon>
        <taxon>Orchidaceae</taxon>
        <taxon>Epidendroideae</taxon>
        <taxon>Malaxideae</taxon>
        <taxon>Dendrobiinae</taxon>
        <taxon>Dendrobium</taxon>
    </lineage>
</organism>
<name>A0A8T3AA13_DENNO</name>
<sequence length="194" mass="22442">MVKLSFSLSFALVWVKGFFSTLLLRLIPVWALLKSLAIQLQHFHHQLNTHFSTINDRLQKIEQEIDYKMKFWRRKANPLFLLTQMPKSKFHLNTLKTKKQRALLLISTFAQVNTHSAVTVIVALKVRVMAACCDDKLCPTTGYRFVCPSLGRAKVGYTTAWVGSTFTWQKIWRDRLQAIINHVNVWEGALRPLS</sequence>
<feature type="transmembrane region" description="Helical" evidence="1">
    <location>
        <begin position="12"/>
        <end position="33"/>
    </location>
</feature>